<dbReference type="SUPFAM" id="SSF50923">
    <property type="entry name" value="Hemopexin-like domain"/>
    <property type="match status" value="2"/>
</dbReference>
<dbReference type="Pfam" id="PF00045">
    <property type="entry name" value="Hemopexin"/>
    <property type="match status" value="2"/>
</dbReference>
<dbReference type="AlphaFoldDB" id="A0A8T2K6F9"/>
<protein>
    <recommendedName>
        <fullName evidence="9">Hemopexin</fullName>
    </recommendedName>
</protein>
<evidence type="ECO:0000256" key="1">
    <source>
        <dbReference type="ARBA" id="ARBA00004613"/>
    </source>
</evidence>
<evidence type="ECO:0008006" key="9">
    <source>
        <dbReference type="Google" id="ProtNLM"/>
    </source>
</evidence>
<reference evidence="7" key="1">
    <citation type="thesis" date="2020" institute="ProQuest LLC" country="789 East Eisenhower Parkway, Ann Arbor, MI, USA">
        <title>Comparative Genomics and Chromosome Evolution.</title>
        <authorList>
            <person name="Mudd A.B."/>
        </authorList>
    </citation>
    <scope>NUCLEOTIDE SEQUENCE</scope>
    <source>
        <strain evidence="7">Female2</strain>
        <tissue evidence="7">Blood</tissue>
    </source>
</reference>
<gene>
    <name evidence="7" type="ORF">GDO86_004783</name>
</gene>
<dbReference type="InterPro" id="IPR051298">
    <property type="entry name" value="Heme_transport/Cell_adhesion"/>
</dbReference>
<accession>A0A8T2K6F9</accession>
<dbReference type="CDD" id="cd00094">
    <property type="entry name" value="HX"/>
    <property type="match status" value="1"/>
</dbReference>
<keyword evidence="5" id="KW-0325">Glycoprotein</keyword>
<dbReference type="InterPro" id="IPR000585">
    <property type="entry name" value="Hemopexin-like_dom"/>
</dbReference>
<comment type="caution">
    <text evidence="7">The sequence shown here is derived from an EMBL/GenBank/DDBJ whole genome shotgun (WGS) entry which is preliminary data.</text>
</comment>
<dbReference type="InterPro" id="IPR018487">
    <property type="entry name" value="Hemopexin-like_repeat"/>
</dbReference>
<dbReference type="GO" id="GO:0005615">
    <property type="term" value="C:extracellular space"/>
    <property type="evidence" value="ECO:0007669"/>
    <property type="project" value="TreeGrafter"/>
</dbReference>
<dbReference type="PROSITE" id="PS51642">
    <property type="entry name" value="HEMOPEXIN_2"/>
    <property type="match status" value="4"/>
</dbReference>
<dbReference type="PANTHER" id="PTHR22917:SF9">
    <property type="entry name" value="HEMOPEXIN"/>
    <property type="match status" value="1"/>
</dbReference>
<comment type="subcellular location">
    <subcellularLocation>
        <location evidence="1">Secreted</location>
    </subcellularLocation>
</comment>
<feature type="repeat" description="Hemopexin" evidence="6">
    <location>
        <begin position="28"/>
        <end position="80"/>
    </location>
</feature>
<keyword evidence="3" id="KW-0732">Signal</keyword>
<organism evidence="7 8">
    <name type="scientific">Hymenochirus boettgeri</name>
    <name type="common">Congo dwarf clawed frog</name>
    <dbReference type="NCBI Taxonomy" id="247094"/>
    <lineage>
        <taxon>Eukaryota</taxon>
        <taxon>Metazoa</taxon>
        <taxon>Chordata</taxon>
        <taxon>Craniata</taxon>
        <taxon>Vertebrata</taxon>
        <taxon>Euteleostomi</taxon>
        <taxon>Amphibia</taxon>
        <taxon>Batrachia</taxon>
        <taxon>Anura</taxon>
        <taxon>Pipoidea</taxon>
        <taxon>Pipidae</taxon>
        <taxon>Pipinae</taxon>
        <taxon>Hymenochirus</taxon>
    </lineage>
</organism>
<dbReference type="Proteomes" id="UP000812440">
    <property type="component" value="Chromosome 2"/>
</dbReference>
<proteinExistence type="predicted"/>
<dbReference type="EMBL" id="JAACNH010000002">
    <property type="protein sequence ID" value="KAG8453095.1"/>
    <property type="molecule type" value="Genomic_DNA"/>
</dbReference>
<sequence>MHFFRGDYVWAGFQGPAQRINETWKGLTGPVDAAFRNHNKDKPLEHQRTYVFKGDKVFCYFEGQLVSGFPRLISKEFPGIPDNVDAAVECHSGECKTDSVIFFKGASVYIYNSQEEPPVKQRHWTSLKNCTAAVRWLERYYCFNGINFTRFDPVSGELLSPKPLDTRDYFVSCPGRGHGHASRQNATLMSLKDHCSGQPFEAFSSDDKGRIYAFRGGLYFRVDSNKDGWHAWPLSHTWRNLNGVVDAAFSWENKMYFIQRSQVVIYLSDQIYIPVLGYPKSLQKELGVSEVDAAFTCPDSSDLNIIRGGKLKIVDLKQSPRMPTQEKPIIHSEVDSAMCNSHGLFLFKGESFYHYKDVEELVASTELPKPGNISERFLDC</sequence>
<evidence type="ECO:0000313" key="7">
    <source>
        <dbReference type="EMBL" id="KAG8453095.1"/>
    </source>
</evidence>
<evidence type="ECO:0000256" key="4">
    <source>
        <dbReference type="ARBA" id="ARBA00022737"/>
    </source>
</evidence>
<dbReference type="InterPro" id="IPR036375">
    <property type="entry name" value="Hemopexin-like_dom_sf"/>
</dbReference>
<evidence type="ECO:0000256" key="5">
    <source>
        <dbReference type="ARBA" id="ARBA00023180"/>
    </source>
</evidence>
<keyword evidence="8" id="KW-1185">Reference proteome</keyword>
<dbReference type="PANTHER" id="PTHR22917">
    <property type="entry name" value="HEMOPEXIN DOMAIN-CONTAINING PROTEIN"/>
    <property type="match status" value="1"/>
</dbReference>
<evidence type="ECO:0000313" key="8">
    <source>
        <dbReference type="Proteomes" id="UP000812440"/>
    </source>
</evidence>
<feature type="repeat" description="Hemopexin" evidence="6">
    <location>
        <begin position="81"/>
        <end position="127"/>
    </location>
</feature>
<evidence type="ECO:0000256" key="6">
    <source>
        <dbReference type="PROSITE-ProRule" id="PRU01011"/>
    </source>
</evidence>
<keyword evidence="2" id="KW-0964">Secreted</keyword>
<name>A0A8T2K6F9_9PIPI</name>
<dbReference type="OrthoDB" id="8953614at2759"/>
<dbReference type="Gene3D" id="2.110.10.10">
    <property type="entry name" value="Hemopexin-like domain"/>
    <property type="match status" value="2"/>
</dbReference>
<feature type="repeat" description="Hemopexin" evidence="6">
    <location>
        <begin position="331"/>
        <end position="380"/>
    </location>
</feature>
<evidence type="ECO:0000256" key="2">
    <source>
        <dbReference type="ARBA" id="ARBA00022525"/>
    </source>
</evidence>
<evidence type="ECO:0000256" key="3">
    <source>
        <dbReference type="ARBA" id="ARBA00022729"/>
    </source>
</evidence>
<keyword evidence="4" id="KW-0677">Repeat</keyword>
<dbReference type="SMART" id="SM00120">
    <property type="entry name" value="HX"/>
    <property type="match status" value="6"/>
</dbReference>
<feature type="repeat" description="Hemopexin" evidence="6">
    <location>
        <begin position="197"/>
        <end position="241"/>
    </location>
</feature>